<comment type="caution">
    <text evidence="2">The sequence shown here is derived from an EMBL/GenBank/DDBJ whole genome shotgun (WGS) entry which is preliminary data.</text>
</comment>
<gene>
    <name evidence="2" type="ORF">K8U80_07140</name>
</gene>
<accession>A0A921IQH4</accession>
<evidence type="ECO:0000313" key="3">
    <source>
        <dbReference type="Proteomes" id="UP000746751"/>
    </source>
</evidence>
<sequence>MSEPTIKPDDQQQDEQAQAAEATDDKRKLTAEELDDVTGGARLPSRHPVSPYL</sequence>
<feature type="compositionally biased region" description="Basic and acidic residues" evidence="1">
    <location>
        <begin position="1"/>
        <end position="10"/>
    </location>
</feature>
<dbReference type="AlphaFoldDB" id="A0A921IQH4"/>
<reference evidence="2" key="1">
    <citation type="journal article" date="2021" name="PeerJ">
        <title>Extensive microbial diversity within the chicken gut microbiome revealed by metagenomics and culture.</title>
        <authorList>
            <person name="Gilroy R."/>
            <person name="Ravi A."/>
            <person name="Getino M."/>
            <person name="Pursley I."/>
            <person name="Horton D.L."/>
            <person name="Alikhan N.F."/>
            <person name="Baker D."/>
            <person name="Gharbi K."/>
            <person name="Hall N."/>
            <person name="Watson M."/>
            <person name="Adriaenssens E.M."/>
            <person name="Foster-Nyarko E."/>
            <person name="Jarju S."/>
            <person name="Secka A."/>
            <person name="Antonio M."/>
            <person name="Oren A."/>
            <person name="Chaudhuri R.R."/>
            <person name="La Ragione R."/>
            <person name="Hildebrand F."/>
            <person name="Pallen M.J."/>
        </authorList>
    </citation>
    <scope>NUCLEOTIDE SEQUENCE</scope>
    <source>
        <strain evidence="2">ChiGjej2B2-7701</strain>
    </source>
</reference>
<dbReference type="EMBL" id="DYVF01000044">
    <property type="protein sequence ID" value="HJG31157.1"/>
    <property type="molecule type" value="Genomic_DNA"/>
</dbReference>
<name>A0A921IQH4_9ACTN</name>
<protein>
    <submittedName>
        <fullName evidence="2">Uncharacterized protein</fullName>
    </submittedName>
</protein>
<evidence type="ECO:0000256" key="1">
    <source>
        <dbReference type="SAM" id="MobiDB-lite"/>
    </source>
</evidence>
<reference evidence="2" key="2">
    <citation type="submission" date="2021-09" db="EMBL/GenBank/DDBJ databases">
        <authorList>
            <person name="Gilroy R."/>
        </authorList>
    </citation>
    <scope>NUCLEOTIDE SEQUENCE</scope>
    <source>
        <strain evidence="2">ChiGjej2B2-7701</strain>
    </source>
</reference>
<feature type="region of interest" description="Disordered" evidence="1">
    <location>
        <begin position="1"/>
        <end position="53"/>
    </location>
</feature>
<dbReference type="Proteomes" id="UP000746751">
    <property type="component" value="Unassembled WGS sequence"/>
</dbReference>
<proteinExistence type="predicted"/>
<organism evidence="2 3">
    <name type="scientific">Collinsella ihumii</name>
    <dbReference type="NCBI Taxonomy" id="1720204"/>
    <lineage>
        <taxon>Bacteria</taxon>
        <taxon>Bacillati</taxon>
        <taxon>Actinomycetota</taxon>
        <taxon>Coriobacteriia</taxon>
        <taxon>Coriobacteriales</taxon>
        <taxon>Coriobacteriaceae</taxon>
        <taxon>Collinsella</taxon>
    </lineage>
</organism>
<evidence type="ECO:0000313" key="2">
    <source>
        <dbReference type="EMBL" id="HJG31157.1"/>
    </source>
</evidence>